<feature type="domain" description="HAMP" evidence="5">
    <location>
        <begin position="206"/>
        <end position="259"/>
    </location>
</feature>
<dbReference type="SMART" id="SM00283">
    <property type="entry name" value="MA"/>
    <property type="match status" value="1"/>
</dbReference>
<evidence type="ECO:0000259" key="5">
    <source>
        <dbReference type="PROSITE" id="PS50885"/>
    </source>
</evidence>
<proteinExistence type="inferred from homology"/>
<dbReference type="Gene3D" id="1.10.287.950">
    <property type="entry name" value="Methyl-accepting chemotaxis protein"/>
    <property type="match status" value="1"/>
</dbReference>
<dbReference type="PANTHER" id="PTHR32089:SF112">
    <property type="entry name" value="LYSOZYME-LIKE PROTEIN-RELATED"/>
    <property type="match status" value="1"/>
</dbReference>
<dbReference type="PRINTS" id="PR00260">
    <property type="entry name" value="CHEMTRNSDUCR"/>
</dbReference>
<evidence type="ECO:0000259" key="4">
    <source>
        <dbReference type="PROSITE" id="PS50111"/>
    </source>
</evidence>
<dbReference type="Pfam" id="PF00015">
    <property type="entry name" value="MCPsignal"/>
    <property type="match status" value="1"/>
</dbReference>
<dbReference type="Pfam" id="PF00672">
    <property type="entry name" value="HAMP"/>
    <property type="match status" value="1"/>
</dbReference>
<evidence type="ECO:0000313" key="6">
    <source>
        <dbReference type="EMBL" id="MEH0095771.1"/>
    </source>
</evidence>
<comment type="caution">
    <text evidence="6">The sequence shown here is derived from an EMBL/GenBank/DDBJ whole genome shotgun (WGS) entry which is preliminary data.</text>
</comment>
<organism evidence="6 7">
    <name type="scientific">Pannonibacter anstelovis</name>
    <dbReference type="NCBI Taxonomy" id="3121537"/>
    <lineage>
        <taxon>Bacteria</taxon>
        <taxon>Pseudomonadati</taxon>
        <taxon>Pseudomonadota</taxon>
        <taxon>Alphaproteobacteria</taxon>
        <taxon>Hyphomicrobiales</taxon>
        <taxon>Stappiaceae</taxon>
        <taxon>Pannonibacter</taxon>
    </lineage>
</organism>
<evidence type="ECO:0000256" key="2">
    <source>
        <dbReference type="ARBA" id="ARBA00029447"/>
    </source>
</evidence>
<dbReference type="PROSITE" id="PS50111">
    <property type="entry name" value="CHEMOTAXIS_TRANSDUC_2"/>
    <property type="match status" value="1"/>
</dbReference>
<dbReference type="Proteomes" id="UP001380822">
    <property type="component" value="Unassembled WGS sequence"/>
</dbReference>
<evidence type="ECO:0000313" key="7">
    <source>
        <dbReference type="Proteomes" id="UP001380822"/>
    </source>
</evidence>
<dbReference type="RefSeq" id="WP_334250593.1">
    <property type="nucleotide sequence ID" value="NZ_JBAKBE010000003.1"/>
</dbReference>
<feature type="domain" description="Methyl-accepting transducer" evidence="4">
    <location>
        <begin position="292"/>
        <end position="535"/>
    </location>
</feature>
<dbReference type="InterPro" id="IPR024478">
    <property type="entry name" value="HlyB_4HB_MCP"/>
</dbReference>
<dbReference type="SMART" id="SM00304">
    <property type="entry name" value="HAMP"/>
    <property type="match status" value="1"/>
</dbReference>
<protein>
    <submittedName>
        <fullName evidence="6">Methyl-accepting chemotaxis protein</fullName>
    </submittedName>
</protein>
<dbReference type="CDD" id="cd06225">
    <property type="entry name" value="HAMP"/>
    <property type="match status" value="1"/>
</dbReference>
<dbReference type="PROSITE" id="PS50885">
    <property type="entry name" value="HAMP"/>
    <property type="match status" value="1"/>
</dbReference>
<dbReference type="Gene3D" id="6.10.340.10">
    <property type="match status" value="1"/>
</dbReference>
<gene>
    <name evidence="6" type="ORF">V6L76_05890</name>
</gene>
<evidence type="ECO:0000256" key="1">
    <source>
        <dbReference type="ARBA" id="ARBA00023224"/>
    </source>
</evidence>
<dbReference type="InterPro" id="IPR003660">
    <property type="entry name" value="HAMP_dom"/>
</dbReference>
<dbReference type="EMBL" id="JBAKBE010000003">
    <property type="protein sequence ID" value="MEH0095771.1"/>
    <property type="molecule type" value="Genomic_DNA"/>
</dbReference>
<dbReference type="SUPFAM" id="SSF58104">
    <property type="entry name" value="Methyl-accepting chemotaxis protein (MCP) signaling domain"/>
    <property type="match status" value="1"/>
</dbReference>
<comment type="similarity">
    <text evidence="2">Belongs to the methyl-accepting chemotaxis (MCP) protein family.</text>
</comment>
<reference evidence="6 7" key="1">
    <citation type="submission" date="2024-02" db="EMBL/GenBank/DDBJ databases">
        <title>A new putative Pannonibacter species isolated from two cases of bloodstream infections in paediatric patients.</title>
        <authorList>
            <person name="Castellana S."/>
            <person name="De Laurentiis V."/>
            <person name="Grassi M."/>
            <person name="De Leonardis F."/>
            <person name="Mosca A."/>
            <person name="De Carlo C."/>
            <person name="Sparapano E."/>
            <person name="Ronga L."/>
            <person name="Santacroce L."/>
            <person name="Chironna M."/>
            <person name="De Robertis A."/>
            <person name="Bianco A."/>
            <person name="Del Sambro L."/>
            <person name="Capozzi L."/>
            <person name="Parisi A."/>
        </authorList>
    </citation>
    <scope>NUCLEOTIDE SEQUENCE [LARGE SCALE GENOMIC DNA]</scope>
    <source>
        <strain evidence="6 7">Pt2</strain>
    </source>
</reference>
<evidence type="ECO:0000256" key="3">
    <source>
        <dbReference type="PROSITE-ProRule" id="PRU00284"/>
    </source>
</evidence>
<name>A0ABU7ZL81_9HYPH</name>
<dbReference type="InterPro" id="IPR004089">
    <property type="entry name" value="MCPsignal_dom"/>
</dbReference>
<keyword evidence="1 3" id="KW-0807">Transducer</keyword>
<accession>A0ABU7ZL81</accession>
<dbReference type="PANTHER" id="PTHR32089">
    <property type="entry name" value="METHYL-ACCEPTING CHEMOTAXIS PROTEIN MCPB"/>
    <property type="match status" value="1"/>
</dbReference>
<dbReference type="Pfam" id="PF12729">
    <property type="entry name" value="4HB_MCP_1"/>
    <property type="match status" value="1"/>
</dbReference>
<sequence length="555" mass="58210">MTIRIKLFVSLFLLAIALTVSSLVGWVALGQFSERTRTIVEDRIIPMEQLKAVADMYAVNIVDTAHKVRAGSVSWEDGLRNVNAALETIESRWNAYAATYMVPEEQQIAREISAAQLRAGPAIARLLAILAAKDMAALDAYVSRDLYPAIDPIGEPVALLVDLQIRVAQQEYAAAVEARSQTRTVMLVIAGISVLVIVFAGRTVVAGVTRPLAGMQLAMRQLADGLLETNVPFLTRKDEVGAMAAAVQVFKDNGLERRRLEAEQAEQRAAAERRAKAIEQVINGFDSDVNLILRTVAAASSELEATAASLSASAEESAQSATTVSAASEQASANVQTVAGASEELNASIAEIANRVQSSADVAGKALKAANETETMVEGLVASAEKIGSVVELINDIAGQTNLLALNATIEAARAGEAGKGFAVVATEVKSLASQTAKATEEIDAQITGMQGATGRVAAAIRSIGEIIQRISESSSAVAAAVEQQSAATREIVRNITEAATGTQQVSSNIIAVTQAATHTGAGASQVLTSSQELARQSETLKGKVETFFADIRAA</sequence>
<dbReference type="InterPro" id="IPR004090">
    <property type="entry name" value="Chemotax_Me-accpt_rcpt"/>
</dbReference>
<keyword evidence="7" id="KW-1185">Reference proteome</keyword>